<sequence>MILTTYVPELLVSTQPGVRLRPSMMHLLIRPCLTLRCRYHSVIGLKLRHTIGQKRQGTRLLSHFPCSLESRLRLNCRSPRAFPSDPLAHFAFGISTCAVGRTSQSPTVCTHGLAGGQFLGTFPFAITYHFVAMAHAVGPRARLSGLPTVLRH</sequence>
<reference evidence="1" key="2">
    <citation type="journal article" date="2022" name="New Phytol.">
        <title>Evolutionary transition to the ectomycorrhizal habit in the genomes of a hyperdiverse lineage of mushroom-forming fungi.</title>
        <authorList>
            <person name="Looney B."/>
            <person name="Miyauchi S."/>
            <person name="Morin E."/>
            <person name="Drula E."/>
            <person name="Courty P.E."/>
            <person name="Kohler A."/>
            <person name="Kuo A."/>
            <person name="LaButti K."/>
            <person name="Pangilinan J."/>
            <person name="Lipzen A."/>
            <person name="Riley R."/>
            <person name="Andreopoulos W."/>
            <person name="He G."/>
            <person name="Johnson J."/>
            <person name="Nolan M."/>
            <person name="Tritt A."/>
            <person name="Barry K.W."/>
            <person name="Grigoriev I.V."/>
            <person name="Nagy L.G."/>
            <person name="Hibbett D."/>
            <person name="Henrissat B."/>
            <person name="Matheny P.B."/>
            <person name="Labbe J."/>
            <person name="Martin F.M."/>
        </authorList>
    </citation>
    <scope>NUCLEOTIDE SEQUENCE</scope>
    <source>
        <strain evidence="1">FP105234-sp</strain>
    </source>
</reference>
<evidence type="ECO:0000313" key="2">
    <source>
        <dbReference type="Proteomes" id="UP000814033"/>
    </source>
</evidence>
<reference evidence="1" key="1">
    <citation type="submission" date="2021-02" db="EMBL/GenBank/DDBJ databases">
        <authorList>
            <consortium name="DOE Joint Genome Institute"/>
            <person name="Ahrendt S."/>
            <person name="Looney B.P."/>
            <person name="Miyauchi S."/>
            <person name="Morin E."/>
            <person name="Drula E."/>
            <person name="Courty P.E."/>
            <person name="Chicoki N."/>
            <person name="Fauchery L."/>
            <person name="Kohler A."/>
            <person name="Kuo A."/>
            <person name="Labutti K."/>
            <person name="Pangilinan J."/>
            <person name="Lipzen A."/>
            <person name="Riley R."/>
            <person name="Andreopoulos W."/>
            <person name="He G."/>
            <person name="Johnson J."/>
            <person name="Barry K.W."/>
            <person name="Grigoriev I.V."/>
            <person name="Nagy L."/>
            <person name="Hibbett D."/>
            <person name="Henrissat B."/>
            <person name="Matheny P.B."/>
            <person name="Labbe J."/>
            <person name="Martin F."/>
        </authorList>
    </citation>
    <scope>NUCLEOTIDE SEQUENCE</scope>
    <source>
        <strain evidence="1">FP105234-sp</strain>
    </source>
</reference>
<gene>
    <name evidence="1" type="ORF">FA95DRAFT_1016268</name>
</gene>
<dbReference type="EMBL" id="MU275883">
    <property type="protein sequence ID" value="KAI0048677.1"/>
    <property type="molecule type" value="Genomic_DNA"/>
</dbReference>
<name>A0ACB8RXM9_9AGAM</name>
<accession>A0ACB8RXM9</accession>
<protein>
    <submittedName>
        <fullName evidence="1">Uncharacterized protein</fullName>
    </submittedName>
</protein>
<proteinExistence type="predicted"/>
<keyword evidence="2" id="KW-1185">Reference proteome</keyword>
<dbReference type="Proteomes" id="UP000814033">
    <property type="component" value="Unassembled WGS sequence"/>
</dbReference>
<organism evidence="1 2">
    <name type="scientific">Auriscalpium vulgare</name>
    <dbReference type="NCBI Taxonomy" id="40419"/>
    <lineage>
        <taxon>Eukaryota</taxon>
        <taxon>Fungi</taxon>
        <taxon>Dikarya</taxon>
        <taxon>Basidiomycota</taxon>
        <taxon>Agaricomycotina</taxon>
        <taxon>Agaricomycetes</taxon>
        <taxon>Russulales</taxon>
        <taxon>Auriscalpiaceae</taxon>
        <taxon>Auriscalpium</taxon>
    </lineage>
</organism>
<evidence type="ECO:0000313" key="1">
    <source>
        <dbReference type="EMBL" id="KAI0048677.1"/>
    </source>
</evidence>
<comment type="caution">
    <text evidence="1">The sequence shown here is derived from an EMBL/GenBank/DDBJ whole genome shotgun (WGS) entry which is preliminary data.</text>
</comment>